<comment type="caution">
    <text evidence="1">The sequence shown here is derived from an EMBL/GenBank/DDBJ whole genome shotgun (WGS) entry which is preliminary data.</text>
</comment>
<evidence type="ECO:0000313" key="1">
    <source>
        <dbReference type="EMBL" id="GEO08695.1"/>
    </source>
</evidence>
<proteinExistence type="predicted"/>
<sequence>MPEYMNLKELVLSLVNDCLKLKLNISDDYKEIDDLIVDRCWSVSDYTLCKTAVYPIDIKAQCRIAASRNRKMRPTHMSSLSIKNN</sequence>
<dbReference type="Proteomes" id="UP000321513">
    <property type="component" value="Unassembled WGS sequence"/>
</dbReference>
<accession>A0A512B9R4</accession>
<protein>
    <submittedName>
        <fullName evidence="1">Uncharacterized protein</fullName>
    </submittedName>
</protein>
<evidence type="ECO:0000313" key="2">
    <source>
        <dbReference type="Proteomes" id="UP000321513"/>
    </source>
</evidence>
<dbReference type="AlphaFoldDB" id="A0A512B9R4"/>
<name>A0A512B9R4_9BACT</name>
<keyword evidence="2" id="KW-1185">Reference proteome</keyword>
<gene>
    <name evidence="1" type="ORF">SAE01_11910</name>
</gene>
<organism evidence="1 2">
    <name type="scientific">Segetibacter aerophilus</name>
    <dbReference type="NCBI Taxonomy" id="670293"/>
    <lineage>
        <taxon>Bacteria</taxon>
        <taxon>Pseudomonadati</taxon>
        <taxon>Bacteroidota</taxon>
        <taxon>Chitinophagia</taxon>
        <taxon>Chitinophagales</taxon>
        <taxon>Chitinophagaceae</taxon>
        <taxon>Segetibacter</taxon>
    </lineage>
</organism>
<reference evidence="1 2" key="1">
    <citation type="submission" date="2019-07" db="EMBL/GenBank/DDBJ databases">
        <title>Whole genome shotgun sequence of Segetibacter aerophilus NBRC 106135.</title>
        <authorList>
            <person name="Hosoyama A."/>
            <person name="Uohara A."/>
            <person name="Ohji S."/>
            <person name="Ichikawa N."/>
        </authorList>
    </citation>
    <scope>NUCLEOTIDE SEQUENCE [LARGE SCALE GENOMIC DNA]</scope>
    <source>
        <strain evidence="1 2">NBRC 106135</strain>
    </source>
</reference>
<dbReference type="EMBL" id="BJYT01000004">
    <property type="protein sequence ID" value="GEO08695.1"/>
    <property type="molecule type" value="Genomic_DNA"/>
</dbReference>